<keyword evidence="4" id="KW-0963">Cytoplasm</keyword>
<comment type="subcellular location">
    <subcellularLocation>
        <location evidence="2">Cytoplasm</location>
    </subcellularLocation>
    <subcellularLocation>
        <location evidence="1">Nucleus</location>
    </subcellularLocation>
</comment>
<proteinExistence type="inferred from homology"/>
<dbReference type="OrthoDB" id="3919494at2759"/>
<evidence type="ECO:0000256" key="3">
    <source>
        <dbReference type="ARBA" id="ARBA00010055"/>
    </source>
</evidence>
<evidence type="ECO:0000256" key="1">
    <source>
        <dbReference type="ARBA" id="ARBA00004123"/>
    </source>
</evidence>
<dbReference type="PANTHER" id="PTHR11249">
    <property type="entry name" value="GLIAL FACTOR NATURATION FACTOR"/>
    <property type="match status" value="1"/>
</dbReference>
<dbReference type="Gene3D" id="3.40.20.10">
    <property type="entry name" value="Severin"/>
    <property type="match status" value="1"/>
</dbReference>
<accession>A0A6P8IEQ3</accession>
<evidence type="ECO:0000313" key="8">
    <source>
        <dbReference type="Proteomes" id="UP000515163"/>
    </source>
</evidence>
<dbReference type="SUPFAM" id="SSF55753">
    <property type="entry name" value="Actin depolymerizing proteins"/>
    <property type="match status" value="1"/>
</dbReference>
<evidence type="ECO:0000256" key="2">
    <source>
        <dbReference type="ARBA" id="ARBA00004496"/>
    </source>
</evidence>
<dbReference type="KEGG" id="aten:116299932"/>
<dbReference type="GO" id="GO:0071933">
    <property type="term" value="F:Arp2/3 complex binding"/>
    <property type="evidence" value="ECO:0007669"/>
    <property type="project" value="InterPro"/>
</dbReference>
<protein>
    <submittedName>
        <fullName evidence="9">Glia maturation factor gamma-like</fullName>
    </submittedName>
</protein>
<dbReference type="GO" id="GO:0003779">
    <property type="term" value="F:actin binding"/>
    <property type="evidence" value="ECO:0007669"/>
    <property type="project" value="InterPro"/>
</dbReference>
<evidence type="ECO:0000256" key="6">
    <source>
        <dbReference type="PIRNR" id="PIRNR001788"/>
    </source>
</evidence>
<feature type="domain" description="ADF-H" evidence="7">
    <location>
        <begin position="4"/>
        <end position="139"/>
    </location>
</feature>
<organism evidence="8 9">
    <name type="scientific">Actinia tenebrosa</name>
    <name type="common">Australian red waratah sea anemone</name>
    <dbReference type="NCBI Taxonomy" id="6105"/>
    <lineage>
        <taxon>Eukaryota</taxon>
        <taxon>Metazoa</taxon>
        <taxon>Cnidaria</taxon>
        <taxon>Anthozoa</taxon>
        <taxon>Hexacorallia</taxon>
        <taxon>Actiniaria</taxon>
        <taxon>Actiniidae</taxon>
        <taxon>Actinia</taxon>
    </lineage>
</organism>
<evidence type="ECO:0000256" key="5">
    <source>
        <dbReference type="ARBA" id="ARBA00023242"/>
    </source>
</evidence>
<dbReference type="InParanoid" id="A0A6P8IEQ3"/>
<dbReference type="PROSITE" id="PS51263">
    <property type="entry name" value="ADF_H"/>
    <property type="match status" value="1"/>
</dbReference>
<dbReference type="InterPro" id="IPR029006">
    <property type="entry name" value="ADF-H/Gelsolin-like_dom_sf"/>
</dbReference>
<name>A0A6P8IEQ3_ACTTE</name>
<evidence type="ECO:0000259" key="7">
    <source>
        <dbReference type="PROSITE" id="PS51263"/>
    </source>
</evidence>
<dbReference type="RefSeq" id="XP_031564555.1">
    <property type="nucleotide sequence ID" value="XM_031708695.1"/>
</dbReference>
<dbReference type="GO" id="GO:0005634">
    <property type="term" value="C:nucleus"/>
    <property type="evidence" value="ECO:0007669"/>
    <property type="project" value="UniProtKB-SubCell"/>
</dbReference>
<dbReference type="CDD" id="cd11283">
    <property type="entry name" value="ADF_GMF-beta_like"/>
    <property type="match status" value="1"/>
</dbReference>
<dbReference type="InterPro" id="IPR011171">
    <property type="entry name" value="GMF"/>
</dbReference>
<dbReference type="FunFam" id="3.40.20.10:FF:000026">
    <property type="entry name" value="Glia maturation factor"/>
    <property type="match status" value="1"/>
</dbReference>
<gene>
    <name evidence="9" type="primary">LOC116299932</name>
</gene>
<keyword evidence="5" id="KW-0539">Nucleus</keyword>
<dbReference type="AlphaFoldDB" id="A0A6P8IEQ3"/>
<dbReference type="PIRSF" id="PIRSF001788">
    <property type="entry name" value="GMF-beta"/>
    <property type="match status" value="1"/>
</dbReference>
<dbReference type="GeneID" id="116299932"/>
<dbReference type="PANTHER" id="PTHR11249:SF2">
    <property type="entry name" value="GLIA MATURATION FACTOR"/>
    <property type="match status" value="1"/>
</dbReference>
<sequence length="142" mass="16435">MSGSVSVCEIDPELKEKLRAFRFRKGNTSAAIIMKVQPENLLVILDEEHEDISVDNLREELPEHLPRYVAFSYVLNHDDGRVSYPLCFVFISPSGTKPELQMMYAGSKQEVVKELGFTKVFELRSVEEFTEEWLKTKLAFFR</sequence>
<dbReference type="GO" id="GO:0030864">
    <property type="term" value="C:cortical actin cytoskeleton"/>
    <property type="evidence" value="ECO:0007669"/>
    <property type="project" value="TreeGrafter"/>
</dbReference>
<comment type="similarity">
    <text evidence="3 6">Belongs to the actin-binding proteins ADF family. GMF subfamily.</text>
</comment>
<dbReference type="GO" id="GO:0071846">
    <property type="term" value="P:actin filament debranching"/>
    <property type="evidence" value="ECO:0007669"/>
    <property type="project" value="InterPro"/>
</dbReference>
<dbReference type="Proteomes" id="UP000515163">
    <property type="component" value="Unplaced"/>
</dbReference>
<reference evidence="9" key="1">
    <citation type="submission" date="2025-08" db="UniProtKB">
        <authorList>
            <consortium name="RefSeq"/>
        </authorList>
    </citation>
    <scope>IDENTIFICATION</scope>
    <source>
        <tissue evidence="9">Tentacle</tissue>
    </source>
</reference>
<dbReference type="Pfam" id="PF00241">
    <property type="entry name" value="Cofilin_ADF"/>
    <property type="match status" value="1"/>
</dbReference>
<evidence type="ECO:0000256" key="4">
    <source>
        <dbReference type="ARBA" id="ARBA00022490"/>
    </source>
</evidence>
<keyword evidence="8" id="KW-1185">Reference proteome</keyword>
<dbReference type="SMART" id="SM00102">
    <property type="entry name" value="ADF"/>
    <property type="match status" value="1"/>
</dbReference>
<dbReference type="FunCoup" id="A0A6P8IEQ3">
    <property type="interactions" value="719"/>
</dbReference>
<dbReference type="InterPro" id="IPR002108">
    <property type="entry name" value="ADF-H"/>
</dbReference>
<dbReference type="GO" id="GO:0034316">
    <property type="term" value="P:negative regulation of Arp2/3 complex-mediated actin nucleation"/>
    <property type="evidence" value="ECO:0007669"/>
    <property type="project" value="TreeGrafter"/>
</dbReference>
<evidence type="ECO:0000313" key="9">
    <source>
        <dbReference type="RefSeq" id="XP_031564555.1"/>
    </source>
</evidence>